<reference evidence="1 2" key="1">
    <citation type="submission" date="2016-10" db="EMBL/GenBank/DDBJ databases">
        <title>Draft genome sequence of Methylobacterium extorquens CP3, a seed endophyte of Crotalaria pumila with plant growth-promoting and metal tolerance properties.</title>
        <authorList>
            <person name="Sanchez-Lopez A.S."/>
            <person name="Van Hamme J.D."/>
            <person name="Thijs S."/>
            <person name="Mcammond B.M."/>
            <person name="Stevens V."/>
            <person name="Gonzalez-Chavez M.D.C."/>
            <person name="Vangronsveld J."/>
        </authorList>
    </citation>
    <scope>NUCLEOTIDE SEQUENCE [LARGE SCALE GENOMIC DNA]</scope>
    <source>
        <strain evidence="1 2">CP3</strain>
    </source>
</reference>
<evidence type="ECO:0000313" key="2">
    <source>
        <dbReference type="Proteomes" id="UP000180215"/>
    </source>
</evidence>
<dbReference type="AlphaFoldDB" id="A0A1S1P8Y2"/>
<name>A0A1S1P8Y2_METEX</name>
<accession>A0A1S1P8Y2</accession>
<protein>
    <submittedName>
        <fullName evidence="1">Uncharacterized protein</fullName>
    </submittedName>
</protein>
<dbReference type="Proteomes" id="UP000180215">
    <property type="component" value="Unassembled WGS sequence"/>
</dbReference>
<dbReference type="EMBL" id="MNAO01000021">
    <property type="protein sequence ID" value="OHV17771.1"/>
    <property type="molecule type" value="Genomic_DNA"/>
</dbReference>
<proteinExistence type="predicted"/>
<comment type="caution">
    <text evidence="1">The sequence shown here is derived from an EMBL/GenBank/DDBJ whole genome shotgun (WGS) entry which is preliminary data.</text>
</comment>
<organism evidence="1 2">
    <name type="scientific">Methylorubrum extorquens</name>
    <name type="common">Methylobacterium dichloromethanicum</name>
    <name type="synonym">Methylobacterium extorquens</name>
    <dbReference type="NCBI Taxonomy" id="408"/>
    <lineage>
        <taxon>Bacteria</taxon>
        <taxon>Pseudomonadati</taxon>
        <taxon>Pseudomonadota</taxon>
        <taxon>Alphaproteobacteria</taxon>
        <taxon>Hyphomicrobiales</taxon>
        <taxon>Methylobacteriaceae</taxon>
        <taxon>Methylorubrum</taxon>
    </lineage>
</organism>
<gene>
    <name evidence="1" type="ORF">BK022_03400</name>
</gene>
<evidence type="ECO:0000313" key="1">
    <source>
        <dbReference type="EMBL" id="OHV17771.1"/>
    </source>
</evidence>
<sequence length="98" mass="10698">MKSQIVPFLRSPALARWLNRGARILTHQQIGIVPTGEIQCDAAPIFGIGDAGMIEQSRIRTALGILSLGGDVRIKRTAPIREWIEGEILRHAGTSEVT</sequence>